<reference evidence="1 2" key="1">
    <citation type="journal article" date="2018" name="Sci. Rep.">
        <title>Genomic signatures of local adaptation to the degree of environmental predictability in rotifers.</title>
        <authorList>
            <person name="Franch-Gras L."/>
            <person name="Hahn C."/>
            <person name="Garcia-Roger E.M."/>
            <person name="Carmona M.J."/>
            <person name="Serra M."/>
            <person name="Gomez A."/>
        </authorList>
    </citation>
    <scope>NUCLEOTIDE SEQUENCE [LARGE SCALE GENOMIC DNA]</scope>
    <source>
        <strain evidence="1">HYR1</strain>
    </source>
</reference>
<dbReference type="AlphaFoldDB" id="A0A3M7PPC2"/>
<dbReference type="EMBL" id="REGN01009532">
    <property type="protein sequence ID" value="RNA00972.1"/>
    <property type="molecule type" value="Genomic_DNA"/>
</dbReference>
<gene>
    <name evidence="1" type="ORF">BpHYR1_035340</name>
</gene>
<protein>
    <submittedName>
        <fullName evidence="1">Uncharacterized protein</fullName>
    </submittedName>
</protein>
<evidence type="ECO:0000313" key="1">
    <source>
        <dbReference type="EMBL" id="RNA00972.1"/>
    </source>
</evidence>
<proteinExistence type="predicted"/>
<accession>A0A3M7PPC2</accession>
<organism evidence="1 2">
    <name type="scientific">Brachionus plicatilis</name>
    <name type="common">Marine rotifer</name>
    <name type="synonym">Brachionus muelleri</name>
    <dbReference type="NCBI Taxonomy" id="10195"/>
    <lineage>
        <taxon>Eukaryota</taxon>
        <taxon>Metazoa</taxon>
        <taxon>Spiralia</taxon>
        <taxon>Gnathifera</taxon>
        <taxon>Rotifera</taxon>
        <taxon>Eurotatoria</taxon>
        <taxon>Monogononta</taxon>
        <taxon>Pseudotrocha</taxon>
        <taxon>Ploima</taxon>
        <taxon>Brachionidae</taxon>
        <taxon>Brachionus</taxon>
    </lineage>
</organism>
<comment type="caution">
    <text evidence="1">The sequence shown here is derived from an EMBL/GenBank/DDBJ whole genome shotgun (WGS) entry which is preliminary data.</text>
</comment>
<evidence type="ECO:0000313" key="2">
    <source>
        <dbReference type="Proteomes" id="UP000276133"/>
    </source>
</evidence>
<name>A0A3M7PPC2_BRAPC</name>
<feature type="non-terminal residue" evidence="1">
    <location>
        <position position="1"/>
    </location>
</feature>
<dbReference type="Proteomes" id="UP000276133">
    <property type="component" value="Unassembled WGS sequence"/>
</dbReference>
<keyword evidence="2" id="KW-1185">Reference proteome</keyword>
<sequence length="163" mass="18873">LLKPSFTRKRSLMIQKRFLKVLNLKSIKLEYAILRKITILIYKFKHLQLWSIYVKNELQYEGAALSFPVSFEEWFELASLSCIFKFLLVNFSTEISKKLKSYLSKNDKLLISTVSIQNATLNGSLKIFYFFAEIATIPQAHFDKTAVKNQFRSCLKAIGTATT</sequence>